<proteinExistence type="predicted"/>
<dbReference type="PANTHER" id="PTHR45808">
    <property type="entry name" value="RHO GTPASE-ACTIVATING PROTEIN 68F"/>
    <property type="match status" value="1"/>
</dbReference>
<gene>
    <name evidence="3" type="ORF">M0813_29816</name>
</gene>
<dbReference type="InterPro" id="IPR008936">
    <property type="entry name" value="Rho_GTPase_activation_prot"/>
</dbReference>
<feature type="coiled-coil region" evidence="1">
    <location>
        <begin position="399"/>
        <end position="521"/>
    </location>
</feature>
<evidence type="ECO:0000313" key="4">
    <source>
        <dbReference type="Proteomes" id="UP001150062"/>
    </source>
</evidence>
<feature type="domain" description="Rho-GAP" evidence="2">
    <location>
        <begin position="21"/>
        <end position="200"/>
    </location>
</feature>
<evidence type="ECO:0000259" key="2">
    <source>
        <dbReference type="PROSITE" id="PS50238"/>
    </source>
</evidence>
<feature type="coiled-coil region" evidence="1">
    <location>
        <begin position="308"/>
        <end position="370"/>
    </location>
</feature>
<dbReference type="EMBL" id="JAOAOG010000276">
    <property type="protein sequence ID" value="KAJ6233510.1"/>
    <property type="molecule type" value="Genomic_DNA"/>
</dbReference>
<dbReference type="InterPro" id="IPR000198">
    <property type="entry name" value="RhoGAP_dom"/>
</dbReference>
<dbReference type="SUPFAM" id="SSF48350">
    <property type="entry name" value="GTPase activation domain, GAP"/>
    <property type="match status" value="1"/>
</dbReference>
<keyword evidence="4" id="KW-1185">Reference proteome</keyword>
<dbReference type="Pfam" id="PF00620">
    <property type="entry name" value="RhoGAP"/>
    <property type="match status" value="1"/>
</dbReference>
<dbReference type="SMART" id="SM00324">
    <property type="entry name" value="RhoGAP"/>
    <property type="match status" value="1"/>
</dbReference>
<evidence type="ECO:0000256" key="1">
    <source>
        <dbReference type="SAM" id="Coils"/>
    </source>
</evidence>
<name>A0ABQ8XN47_9EUKA</name>
<sequence length="534" mass="63596">MKLSRIKSVVKRKKKKKFFGKKINPLIPIHPILKECIDILKNNHLATEELFTKTPNKSEVEKIILLITKQQNVDLTKCSPLTLVEILKKYFSELPEPLFTTEGYNNFLQIVDMNSSQQEKELYTRLDLIPSQNRIILDYFFTYLQQYLKHEFENFLSIDQISEVWAPILLTKQNELKETTKNSKNIKFFKIALSKHKPLDFGKLNVYPKLTLNLIGNLFLHDKTRQKPKDTSLIQFSNPKIDYIISLHNEIDHILKKDYSVKQLQSREIFPIKEKIKKITKKNEEIQKKLKLKKTVVSQRKEKYDKIKEGLNEINKKEEDDLSKAEEMKNKSKTEILKIEKIKQDIKNDLERHHNVLKSYQDEIESLKVDLEWHDTYIEQLIKERDEIAIVWKTLLKKKKNYTVLLEEEQKELDDNQKLLENFEKEEKEKTQSLNTQRKKVIELIQTLEVEKENFENEKMEIENELNANTNDILSLQQNKKQIKKFVKDSKDDYLQSKDELKQLNEQLNDLNKTSQTQQKEIELLVKTLNELKK</sequence>
<keyword evidence="1" id="KW-0175">Coiled coil</keyword>
<dbReference type="Proteomes" id="UP001150062">
    <property type="component" value="Unassembled WGS sequence"/>
</dbReference>
<dbReference type="CDD" id="cd00159">
    <property type="entry name" value="RhoGAP"/>
    <property type="match status" value="1"/>
</dbReference>
<reference evidence="3" key="1">
    <citation type="submission" date="2022-08" db="EMBL/GenBank/DDBJ databases">
        <title>Novel sulfate-reducing endosymbionts in the free-living metamonad Anaeramoeba.</title>
        <authorList>
            <person name="Jerlstrom-Hultqvist J."/>
            <person name="Cepicka I."/>
            <person name="Gallot-Lavallee L."/>
            <person name="Salas-Leiva D."/>
            <person name="Curtis B.A."/>
            <person name="Zahonova K."/>
            <person name="Pipaliya S."/>
            <person name="Dacks J."/>
            <person name="Roger A.J."/>
        </authorList>
    </citation>
    <scope>NUCLEOTIDE SEQUENCE</scope>
    <source>
        <strain evidence="3">Schooner1</strain>
    </source>
</reference>
<dbReference type="PANTHER" id="PTHR45808:SF2">
    <property type="entry name" value="RHO GTPASE-ACTIVATING PROTEIN 68F"/>
    <property type="match status" value="1"/>
</dbReference>
<accession>A0ABQ8XN47</accession>
<comment type="caution">
    <text evidence="3">The sequence shown here is derived from an EMBL/GenBank/DDBJ whole genome shotgun (WGS) entry which is preliminary data.</text>
</comment>
<protein>
    <submittedName>
        <fullName evidence="3">Rho gtpase-activating protein 68f</fullName>
    </submittedName>
</protein>
<dbReference type="Gene3D" id="1.10.555.10">
    <property type="entry name" value="Rho GTPase activation protein"/>
    <property type="match status" value="1"/>
</dbReference>
<evidence type="ECO:0000313" key="3">
    <source>
        <dbReference type="EMBL" id="KAJ6233510.1"/>
    </source>
</evidence>
<dbReference type="PROSITE" id="PS50238">
    <property type="entry name" value="RHOGAP"/>
    <property type="match status" value="1"/>
</dbReference>
<organism evidence="3 4">
    <name type="scientific">Anaeramoeba flamelloides</name>
    <dbReference type="NCBI Taxonomy" id="1746091"/>
    <lineage>
        <taxon>Eukaryota</taxon>
        <taxon>Metamonada</taxon>
        <taxon>Anaeramoebidae</taxon>
        <taxon>Anaeramoeba</taxon>
    </lineage>
</organism>